<feature type="active site" description="Nucleophile" evidence="5">
    <location>
        <position position="260"/>
    </location>
</feature>
<comment type="caution">
    <text evidence="9">The sequence shown here is derived from an EMBL/GenBank/DDBJ whole genome shotgun (WGS) entry which is preliminary data.</text>
</comment>
<dbReference type="Proteomes" id="UP000295706">
    <property type="component" value="Unassembled WGS sequence"/>
</dbReference>
<evidence type="ECO:0000313" key="9">
    <source>
        <dbReference type="EMBL" id="TDB61886.1"/>
    </source>
</evidence>
<protein>
    <recommendedName>
        <fullName evidence="6">Beta-xylanase</fullName>
        <ecNumber evidence="6">3.2.1.8</ecNumber>
    </recommendedName>
</protein>
<keyword evidence="7" id="KW-0732">Signal</keyword>
<dbReference type="GO" id="GO:0045493">
    <property type="term" value="P:xylan catabolic process"/>
    <property type="evidence" value="ECO:0007669"/>
    <property type="project" value="UniProtKB-KW"/>
</dbReference>
<evidence type="ECO:0000256" key="1">
    <source>
        <dbReference type="ARBA" id="ARBA00022801"/>
    </source>
</evidence>
<proteinExistence type="inferred from homology"/>
<dbReference type="PANTHER" id="PTHR31490">
    <property type="entry name" value="GLYCOSYL HYDROLASE"/>
    <property type="match status" value="1"/>
</dbReference>
<evidence type="ECO:0000256" key="4">
    <source>
        <dbReference type="ARBA" id="ARBA00023326"/>
    </source>
</evidence>
<sequence>MIRFCFFLLLAGFSINSQAQDVKGLQEYYSSYFTMGVAVSPRSLASEAESALIKKHFGSITAENVMKPGPIHPAEDTYVWGPADQVVEFAQANGMKVRGHTLCWHNQTPDWFFKDENGNTASKELVLSRLKKHIETVVGRYKGKIYAWDVVNEAVPDSPEGTYRDSQWYKIVGEEYIARAFEYAHAADPDAILFYNDYNTEQPKKREKILTIVKKLLADGVPIHGVGLQGHWSINDPSAEELEKSINSFADLGLTVQITELDVSVYSNSPEERSATAPQAGVFTPEREQKQLERYKMIMEVCRKNKDKLSGITFWNVSDRTSWLDNFPVRGRKNFPLLFDQNLQPKKVFFEVTSFEK</sequence>
<keyword evidence="9" id="KW-0858">Xylan degradation</keyword>
<comment type="similarity">
    <text evidence="6">Belongs to the glycosyl hydrolase 10 (cellulase F) family.</text>
</comment>
<evidence type="ECO:0000256" key="6">
    <source>
        <dbReference type="RuleBase" id="RU361174"/>
    </source>
</evidence>
<evidence type="ECO:0000256" key="5">
    <source>
        <dbReference type="PROSITE-ProRule" id="PRU10061"/>
    </source>
</evidence>
<dbReference type="OrthoDB" id="9809277at2"/>
<keyword evidence="2 6" id="KW-0119">Carbohydrate metabolism</keyword>
<dbReference type="InterPro" id="IPR044846">
    <property type="entry name" value="GH10"/>
</dbReference>
<dbReference type="InterPro" id="IPR031158">
    <property type="entry name" value="GH10_AS"/>
</dbReference>
<keyword evidence="3 6" id="KW-0326">Glycosidase</keyword>
<dbReference type="SMART" id="SM00633">
    <property type="entry name" value="Glyco_10"/>
    <property type="match status" value="1"/>
</dbReference>
<keyword evidence="10" id="KW-1185">Reference proteome</keyword>
<dbReference type="PROSITE" id="PS51760">
    <property type="entry name" value="GH10_2"/>
    <property type="match status" value="1"/>
</dbReference>
<dbReference type="PANTHER" id="PTHR31490:SF90">
    <property type="entry name" value="ENDO-1,4-BETA-XYLANASE A"/>
    <property type="match status" value="1"/>
</dbReference>
<accession>A0A4R4K5S2</accession>
<dbReference type="PRINTS" id="PR00134">
    <property type="entry name" value="GLHYDRLASE10"/>
</dbReference>
<dbReference type="Gene3D" id="3.20.20.80">
    <property type="entry name" value="Glycosidases"/>
    <property type="match status" value="1"/>
</dbReference>
<feature type="chain" id="PRO_5020840056" description="Beta-xylanase" evidence="7">
    <location>
        <begin position="20"/>
        <end position="357"/>
    </location>
</feature>
<organism evidence="9 10">
    <name type="scientific">Arundinibacter roseus</name>
    <dbReference type="NCBI Taxonomy" id="2070510"/>
    <lineage>
        <taxon>Bacteria</taxon>
        <taxon>Pseudomonadati</taxon>
        <taxon>Bacteroidota</taxon>
        <taxon>Cytophagia</taxon>
        <taxon>Cytophagales</taxon>
        <taxon>Spirosomataceae</taxon>
        <taxon>Arundinibacter</taxon>
    </lineage>
</organism>
<evidence type="ECO:0000313" key="10">
    <source>
        <dbReference type="Proteomes" id="UP000295706"/>
    </source>
</evidence>
<reference evidence="9 10" key="1">
    <citation type="submission" date="2019-02" db="EMBL/GenBank/DDBJ databases">
        <title>Arundinibacter roseus gen. nov., sp. nov., a new member of the family Cytophagaceae.</title>
        <authorList>
            <person name="Szuroczki S."/>
            <person name="Khayer B."/>
            <person name="Sproer C."/>
            <person name="Toumi M."/>
            <person name="Szabo A."/>
            <person name="Felfoldi T."/>
            <person name="Schumann P."/>
            <person name="Toth E."/>
        </authorList>
    </citation>
    <scope>NUCLEOTIDE SEQUENCE [LARGE SCALE GENOMIC DNA]</scope>
    <source>
        <strain evidence="9 10">DMA-k-7a</strain>
    </source>
</reference>
<dbReference type="EMBL" id="SMJU01000013">
    <property type="protein sequence ID" value="TDB61886.1"/>
    <property type="molecule type" value="Genomic_DNA"/>
</dbReference>
<evidence type="ECO:0000256" key="3">
    <source>
        <dbReference type="ARBA" id="ARBA00023295"/>
    </source>
</evidence>
<comment type="catalytic activity">
    <reaction evidence="6">
        <text>Endohydrolysis of (1-&gt;4)-beta-D-xylosidic linkages in xylans.</text>
        <dbReference type="EC" id="3.2.1.8"/>
    </reaction>
</comment>
<dbReference type="InterPro" id="IPR017853">
    <property type="entry name" value="GH"/>
</dbReference>
<evidence type="ECO:0000256" key="7">
    <source>
        <dbReference type="SAM" id="SignalP"/>
    </source>
</evidence>
<dbReference type="EC" id="3.2.1.8" evidence="6"/>
<dbReference type="PROSITE" id="PS00591">
    <property type="entry name" value="GH10_1"/>
    <property type="match status" value="1"/>
</dbReference>
<evidence type="ECO:0000259" key="8">
    <source>
        <dbReference type="PROSITE" id="PS51760"/>
    </source>
</evidence>
<dbReference type="InterPro" id="IPR001000">
    <property type="entry name" value="GH10_dom"/>
</dbReference>
<dbReference type="SUPFAM" id="SSF51445">
    <property type="entry name" value="(Trans)glycosidases"/>
    <property type="match status" value="1"/>
</dbReference>
<gene>
    <name evidence="9" type="ORF">EZE20_18975</name>
</gene>
<dbReference type="AlphaFoldDB" id="A0A4R4K5S2"/>
<feature type="domain" description="GH10" evidence="8">
    <location>
        <begin position="19"/>
        <end position="355"/>
    </location>
</feature>
<feature type="signal peptide" evidence="7">
    <location>
        <begin position="1"/>
        <end position="19"/>
    </location>
</feature>
<dbReference type="GO" id="GO:0031176">
    <property type="term" value="F:endo-1,4-beta-xylanase activity"/>
    <property type="evidence" value="ECO:0007669"/>
    <property type="project" value="UniProtKB-EC"/>
</dbReference>
<evidence type="ECO:0000256" key="2">
    <source>
        <dbReference type="ARBA" id="ARBA00023277"/>
    </source>
</evidence>
<keyword evidence="1 6" id="KW-0378">Hydrolase</keyword>
<name>A0A4R4K5S2_9BACT</name>
<keyword evidence="4 6" id="KW-0624">Polysaccharide degradation</keyword>
<dbReference type="Pfam" id="PF00331">
    <property type="entry name" value="Glyco_hydro_10"/>
    <property type="match status" value="1"/>
</dbReference>